<evidence type="ECO:0000256" key="5">
    <source>
        <dbReference type="ARBA" id="ARBA00022801"/>
    </source>
</evidence>
<evidence type="ECO:0000259" key="10">
    <source>
        <dbReference type="Pfam" id="PF00675"/>
    </source>
</evidence>
<dbReference type="AlphaFoldDB" id="A0A3N0FZA8"/>
<accession>A0A3N0FZA8</accession>
<feature type="domain" description="Peptidase M16 N-terminal" evidence="10">
    <location>
        <begin position="59"/>
        <end position="169"/>
    </location>
</feature>
<keyword evidence="6" id="KW-0862">Zinc</keyword>
<evidence type="ECO:0000256" key="4">
    <source>
        <dbReference type="ARBA" id="ARBA00022723"/>
    </source>
</evidence>
<dbReference type="PROSITE" id="PS00143">
    <property type="entry name" value="INSULINASE"/>
    <property type="match status" value="1"/>
</dbReference>
<evidence type="ECO:0000313" key="12">
    <source>
        <dbReference type="EMBL" id="RNM05238.1"/>
    </source>
</evidence>
<keyword evidence="4" id="KW-0479">Metal-binding</keyword>
<feature type="chain" id="PRO_5018169523" evidence="9">
    <location>
        <begin position="29"/>
        <end position="935"/>
    </location>
</feature>
<dbReference type="InterPro" id="IPR011249">
    <property type="entry name" value="Metalloenz_LuxS/M16"/>
</dbReference>
<comment type="cofactor">
    <cofactor evidence="1">
        <name>Zn(2+)</name>
        <dbReference type="ChEBI" id="CHEBI:29105"/>
    </cofactor>
</comment>
<feature type="domain" description="Peptidase M16 C-terminal" evidence="11">
    <location>
        <begin position="699"/>
        <end position="857"/>
    </location>
</feature>
<dbReference type="PANTHER" id="PTHR43690">
    <property type="entry name" value="NARDILYSIN"/>
    <property type="match status" value="1"/>
</dbReference>
<proteinExistence type="inferred from homology"/>
<dbReference type="GO" id="GO:0046872">
    <property type="term" value="F:metal ion binding"/>
    <property type="evidence" value="ECO:0007669"/>
    <property type="project" value="UniProtKB-KW"/>
</dbReference>
<dbReference type="InterPro" id="IPR050626">
    <property type="entry name" value="Peptidase_M16"/>
</dbReference>
<sequence>MIERLMRKMTSRWIGTIVFCLFSALASAQTVTSPLPVITEGQLDNGLRYTIVPLAGQQQRLDIRLIVESGSLDEQDDESGVAHMVEHMVFRATRDYPAGLAQTLGQQGWVRGQHYNAMTNYERTVYMLSPPAGKPSLGLALSVLAQIAGQARFEPEDWQRERQVILEEWRGKLGVAERMNQQRVAAIRHDSRYPERPVIGSESTIQTTPVTVLRHFYARWYHPRNMRLIVIGDLQPEQVKQAIAQAMGTLPDGNIPPREQYEPALRPQLHVVRLQDSQSSVSQVSFVFRFDDAAARASGEQGLRQRLINQIALDSLSRQVQRQPIIPATAASSLVVRKSDIGRTTVALGLFASVLPDGHQQGLTVLLQEIARLRHYPLYESDIAAVKDEIRQSAEKMAATPEQREFSDWVQQLVVSWQQDRPYTGKQQLGQQVLAELKTITAADINACLQRWLSSPDQLVQFSVPGSLPFTLPSAADIEQLRQQAARGELAPLQKSVTRVAPVLPAAEGRGEVTQVRTFPAQHVEEWQLGNGDRLVWLRSAQAGKSVSLTVQSSAGFMTPGREPWLAQLASQLISQSGPTGWKGRDLNDWKKAQRLSLSLDYQPDELRWSGSVSPDKLDALLHLYHVMNRSAAIDENDMRDSLSVLKRQQVTREQSVGSRREREIAELQFGNAPTPFPTPTQLDTVTAEQLAQQWRQTTAAPVTYYLLADLPSEQLRPLVERYLASLPRQAGAQSPQHLALAGKRERVSAINLEPKADIYLWSFSPQTWTPQQAVQVNIASRLAARYLKASLRDDAQGVYNLKMESRLNDKSQRIETLLRFTTSPQRAEELKRNAQQVLETLAARITPQDVEQERKQFIHSERARQQDSATLMSRLMLSYRNYHDPRYLTQLDSLAPAITFEAVRDAASQLWHPQNQVVYVTLPQHTALPQEKKS</sequence>
<dbReference type="InterPro" id="IPR001431">
    <property type="entry name" value="Pept_M16_Zn_BS"/>
</dbReference>
<comment type="similarity">
    <text evidence="2 8">Belongs to the peptidase M16 family.</text>
</comment>
<reference evidence="12 13" key="1">
    <citation type="submission" date="2018-11" db="EMBL/GenBank/DDBJ databases">
        <title>Characterization of surface water Dickeya isolates.</title>
        <authorList>
            <person name="Van Gijsegem F."/>
            <person name="Pedron J."/>
        </authorList>
    </citation>
    <scope>NUCLEOTIDE SEQUENCE [LARGE SCALE GENOMIC DNA]</scope>
    <source>
        <strain evidence="12 13">FVG1-MFV-O17</strain>
    </source>
</reference>
<dbReference type="Gene3D" id="3.30.830.10">
    <property type="entry name" value="Metalloenzyme, LuxS/M16 peptidase-like"/>
    <property type="match status" value="4"/>
</dbReference>
<feature type="signal peptide" evidence="9">
    <location>
        <begin position="1"/>
        <end position="28"/>
    </location>
</feature>
<evidence type="ECO:0000256" key="3">
    <source>
        <dbReference type="ARBA" id="ARBA00022670"/>
    </source>
</evidence>
<evidence type="ECO:0000256" key="2">
    <source>
        <dbReference type="ARBA" id="ARBA00007261"/>
    </source>
</evidence>
<dbReference type="GO" id="GO:0006508">
    <property type="term" value="P:proteolysis"/>
    <property type="evidence" value="ECO:0007669"/>
    <property type="project" value="UniProtKB-KW"/>
</dbReference>
<organism evidence="12 13">
    <name type="scientific">Dickeya undicola</name>
    <dbReference type="NCBI Taxonomy" id="1577887"/>
    <lineage>
        <taxon>Bacteria</taxon>
        <taxon>Pseudomonadati</taxon>
        <taxon>Pseudomonadota</taxon>
        <taxon>Gammaproteobacteria</taxon>
        <taxon>Enterobacterales</taxon>
        <taxon>Pectobacteriaceae</taxon>
        <taxon>Dickeya</taxon>
    </lineage>
</organism>
<comment type="caution">
    <text evidence="12">The sequence shown here is derived from an EMBL/GenBank/DDBJ whole genome shotgun (WGS) entry which is preliminary data.</text>
</comment>
<dbReference type="InterPro" id="IPR011765">
    <property type="entry name" value="Pept_M16_N"/>
</dbReference>
<keyword evidence="5" id="KW-0378">Hydrolase</keyword>
<evidence type="ECO:0000256" key="9">
    <source>
        <dbReference type="SAM" id="SignalP"/>
    </source>
</evidence>
<dbReference type="PANTHER" id="PTHR43690:SF17">
    <property type="entry name" value="PROTEIN YHJJ"/>
    <property type="match status" value="1"/>
</dbReference>
<dbReference type="Pfam" id="PF00675">
    <property type="entry name" value="Peptidase_M16"/>
    <property type="match status" value="1"/>
</dbReference>
<evidence type="ECO:0000256" key="1">
    <source>
        <dbReference type="ARBA" id="ARBA00001947"/>
    </source>
</evidence>
<keyword evidence="3" id="KW-0645">Protease</keyword>
<keyword evidence="9" id="KW-0732">Signal</keyword>
<evidence type="ECO:0000256" key="7">
    <source>
        <dbReference type="ARBA" id="ARBA00023049"/>
    </source>
</evidence>
<dbReference type="Proteomes" id="UP000276061">
    <property type="component" value="Unassembled WGS sequence"/>
</dbReference>
<name>A0A3N0FZA8_9GAMM</name>
<evidence type="ECO:0000256" key="6">
    <source>
        <dbReference type="ARBA" id="ARBA00022833"/>
    </source>
</evidence>
<dbReference type="OrthoDB" id="9811314at2"/>
<dbReference type="GO" id="GO:0004222">
    <property type="term" value="F:metalloendopeptidase activity"/>
    <property type="evidence" value="ECO:0007669"/>
    <property type="project" value="InterPro"/>
</dbReference>
<gene>
    <name evidence="12" type="ORF">EF878_13270</name>
</gene>
<dbReference type="SUPFAM" id="SSF63411">
    <property type="entry name" value="LuxS/MPP-like metallohydrolase"/>
    <property type="match status" value="4"/>
</dbReference>
<dbReference type="EMBL" id="RJLR01000023">
    <property type="protein sequence ID" value="RNM05238.1"/>
    <property type="molecule type" value="Genomic_DNA"/>
</dbReference>
<feature type="domain" description="Peptidase M16 C-terminal" evidence="11">
    <location>
        <begin position="212"/>
        <end position="388"/>
    </location>
</feature>
<protein>
    <submittedName>
        <fullName evidence="12">Insulinase family protein</fullName>
    </submittedName>
</protein>
<dbReference type="Pfam" id="PF05193">
    <property type="entry name" value="Peptidase_M16_C"/>
    <property type="match status" value="2"/>
</dbReference>
<evidence type="ECO:0000256" key="8">
    <source>
        <dbReference type="RuleBase" id="RU004447"/>
    </source>
</evidence>
<keyword evidence="7" id="KW-0482">Metalloprotease</keyword>
<evidence type="ECO:0000313" key="13">
    <source>
        <dbReference type="Proteomes" id="UP000276061"/>
    </source>
</evidence>
<evidence type="ECO:0000259" key="11">
    <source>
        <dbReference type="Pfam" id="PF05193"/>
    </source>
</evidence>
<dbReference type="InterPro" id="IPR007863">
    <property type="entry name" value="Peptidase_M16_C"/>
</dbReference>